<feature type="region of interest" description="Disordered" evidence="1">
    <location>
        <begin position="26"/>
        <end position="46"/>
    </location>
</feature>
<dbReference type="EMBL" id="BMVO01000042">
    <property type="protein sequence ID" value="GHB31885.1"/>
    <property type="molecule type" value="Genomic_DNA"/>
</dbReference>
<organism evidence="4 5">
    <name type="scientific">Streptomyces chryseus</name>
    <dbReference type="NCBI Taxonomy" id="68186"/>
    <lineage>
        <taxon>Bacteria</taxon>
        <taxon>Bacillati</taxon>
        <taxon>Actinomycetota</taxon>
        <taxon>Actinomycetes</taxon>
        <taxon>Kitasatosporales</taxon>
        <taxon>Streptomycetaceae</taxon>
        <taxon>Streptomyces</taxon>
    </lineage>
</organism>
<dbReference type="PANTHER" id="PTHR36507:SF1">
    <property type="entry name" value="BLL1555 PROTEIN"/>
    <property type="match status" value="1"/>
</dbReference>
<dbReference type="Pfam" id="PF13473">
    <property type="entry name" value="Cupredoxin_1"/>
    <property type="match status" value="1"/>
</dbReference>
<dbReference type="RefSeq" id="WP_138897536.1">
    <property type="nucleotide sequence ID" value="NZ_BMVO01000042.1"/>
</dbReference>
<evidence type="ECO:0000313" key="5">
    <source>
        <dbReference type="Proteomes" id="UP000599437"/>
    </source>
</evidence>
<dbReference type="SUPFAM" id="SSF49503">
    <property type="entry name" value="Cupredoxins"/>
    <property type="match status" value="1"/>
</dbReference>
<reference evidence="5" key="1">
    <citation type="journal article" date="2019" name="Int. J. Syst. Evol. Microbiol.">
        <title>The Global Catalogue of Microorganisms (GCM) 10K type strain sequencing project: providing services to taxonomists for standard genome sequencing and annotation.</title>
        <authorList>
            <consortium name="The Broad Institute Genomics Platform"/>
            <consortium name="The Broad Institute Genome Sequencing Center for Infectious Disease"/>
            <person name="Wu L."/>
            <person name="Ma J."/>
        </authorList>
    </citation>
    <scope>NUCLEOTIDE SEQUENCE [LARGE SCALE GENOMIC DNA]</scope>
    <source>
        <strain evidence="5">JCM 4737</strain>
    </source>
</reference>
<dbReference type="PROSITE" id="PS51257">
    <property type="entry name" value="PROKAR_LIPOPROTEIN"/>
    <property type="match status" value="1"/>
</dbReference>
<dbReference type="Proteomes" id="UP000599437">
    <property type="component" value="Unassembled WGS sequence"/>
</dbReference>
<dbReference type="PANTHER" id="PTHR36507">
    <property type="entry name" value="BLL1555 PROTEIN"/>
    <property type="match status" value="1"/>
</dbReference>
<evidence type="ECO:0000256" key="2">
    <source>
        <dbReference type="SAM" id="SignalP"/>
    </source>
</evidence>
<dbReference type="InterPro" id="IPR052721">
    <property type="entry name" value="ET_Amicyanin"/>
</dbReference>
<name>A0ABQ3EIJ6_9ACTN</name>
<evidence type="ECO:0000259" key="3">
    <source>
        <dbReference type="Pfam" id="PF13473"/>
    </source>
</evidence>
<dbReference type="Gene3D" id="2.60.40.420">
    <property type="entry name" value="Cupredoxins - blue copper proteins"/>
    <property type="match status" value="1"/>
</dbReference>
<feature type="signal peptide" evidence="2">
    <location>
        <begin position="1"/>
        <end position="23"/>
    </location>
</feature>
<accession>A0ABQ3EIJ6</accession>
<evidence type="ECO:0000313" key="4">
    <source>
        <dbReference type="EMBL" id="GHB31885.1"/>
    </source>
</evidence>
<proteinExistence type="predicted"/>
<evidence type="ECO:0000256" key="1">
    <source>
        <dbReference type="SAM" id="MobiDB-lite"/>
    </source>
</evidence>
<dbReference type="InterPro" id="IPR008972">
    <property type="entry name" value="Cupredoxin"/>
</dbReference>
<comment type="caution">
    <text evidence="4">The sequence shown here is derived from an EMBL/GenBank/DDBJ whole genome shotgun (WGS) entry which is preliminary data.</text>
</comment>
<feature type="domain" description="EfeO-type cupredoxin-like" evidence="3">
    <location>
        <begin position="43"/>
        <end position="129"/>
    </location>
</feature>
<sequence length="130" mass="13306">MLSRPRRPHAAVAAAALCLLATATGCSDSKGSPEAPASAATSPSVPKEARITIKDFTFKPADLTVSPGAKVTVINEDSSPHTVTATGSKAFDTGNITAGKTVTFTAPSKTGKYAYICTIHPSMKGSLTVR</sequence>
<feature type="chain" id="PRO_5045669247" evidence="2">
    <location>
        <begin position="24"/>
        <end position="130"/>
    </location>
</feature>
<dbReference type="InterPro" id="IPR028096">
    <property type="entry name" value="EfeO_Cupredoxin"/>
</dbReference>
<gene>
    <name evidence="4" type="ORF">GCM10010346_64070</name>
</gene>
<feature type="compositionally biased region" description="Low complexity" evidence="1">
    <location>
        <begin position="32"/>
        <end position="46"/>
    </location>
</feature>
<protein>
    <submittedName>
        <fullName evidence="4">Metal-binding protein</fullName>
    </submittedName>
</protein>
<keyword evidence="5" id="KW-1185">Reference proteome</keyword>
<keyword evidence="2" id="KW-0732">Signal</keyword>